<dbReference type="OMA" id="HVEENHR"/>
<sequence length="140" mass="15985">MRGHVEENHRRIALLLHNSLLPDLDGLLVVLCEKEKTTATLKLLDFSLERNCNIDYSSYDKVLDSLVAAEKTLNAYSILCKMIGKGGVKDHKSCEELIKSLNDEGNTKQADILRRMILEEETTLYSKKEKKRTVMDTLFL</sequence>
<dbReference type="EMBL" id="AYRZ02000003">
    <property type="protein sequence ID" value="PHT86335.1"/>
    <property type="molecule type" value="Genomic_DNA"/>
</dbReference>
<reference evidence="1 2" key="1">
    <citation type="journal article" date="2014" name="Nat. Genet.">
        <title>Genome sequence of the hot pepper provides insights into the evolution of pungency in Capsicum species.</title>
        <authorList>
            <person name="Kim S."/>
            <person name="Park M."/>
            <person name="Yeom S.I."/>
            <person name="Kim Y.M."/>
            <person name="Lee J.M."/>
            <person name="Lee H.A."/>
            <person name="Seo E."/>
            <person name="Choi J."/>
            <person name="Cheong K."/>
            <person name="Kim K.T."/>
            <person name="Jung K."/>
            <person name="Lee G.W."/>
            <person name="Oh S.K."/>
            <person name="Bae C."/>
            <person name="Kim S.B."/>
            <person name="Lee H.Y."/>
            <person name="Kim S.Y."/>
            <person name="Kim M.S."/>
            <person name="Kang B.C."/>
            <person name="Jo Y.D."/>
            <person name="Yang H.B."/>
            <person name="Jeong H.J."/>
            <person name="Kang W.H."/>
            <person name="Kwon J.K."/>
            <person name="Shin C."/>
            <person name="Lim J.Y."/>
            <person name="Park J.H."/>
            <person name="Huh J.H."/>
            <person name="Kim J.S."/>
            <person name="Kim B.D."/>
            <person name="Cohen O."/>
            <person name="Paran I."/>
            <person name="Suh M.C."/>
            <person name="Lee S.B."/>
            <person name="Kim Y.K."/>
            <person name="Shin Y."/>
            <person name="Noh S.J."/>
            <person name="Park J."/>
            <person name="Seo Y.S."/>
            <person name="Kwon S.Y."/>
            <person name="Kim H.A."/>
            <person name="Park J.M."/>
            <person name="Kim H.J."/>
            <person name="Choi S.B."/>
            <person name="Bosland P.W."/>
            <person name="Reeves G."/>
            <person name="Jo S.H."/>
            <person name="Lee B.W."/>
            <person name="Cho H.T."/>
            <person name="Choi H.S."/>
            <person name="Lee M.S."/>
            <person name="Yu Y."/>
            <person name="Do Choi Y."/>
            <person name="Park B.S."/>
            <person name="van Deynze A."/>
            <person name="Ashrafi H."/>
            <person name="Hill T."/>
            <person name="Kim W.T."/>
            <person name="Pai H.S."/>
            <person name="Ahn H.K."/>
            <person name="Yeam I."/>
            <person name="Giovannoni J.J."/>
            <person name="Rose J.K."/>
            <person name="Sorensen I."/>
            <person name="Lee S.J."/>
            <person name="Kim R.W."/>
            <person name="Choi I.Y."/>
            <person name="Choi B.S."/>
            <person name="Lim J.S."/>
            <person name="Lee Y.H."/>
            <person name="Choi D."/>
        </authorList>
    </citation>
    <scope>NUCLEOTIDE SEQUENCE [LARGE SCALE GENOMIC DNA]</scope>
    <source>
        <strain evidence="2">cv. CM334</strain>
    </source>
</reference>
<name>A0A2G2ZWK3_CAPAN</name>
<comment type="caution">
    <text evidence="1">The sequence shown here is derived from an EMBL/GenBank/DDBJ whole genome shotgun (WGS) entry which is preliminary data.</text>
</comment>
<reference evidence="1 2" key="2">
    <citation type="journal article" date="2017" name="Genome Biol.">
        <title>New reference genome sequences of hot pepper reveal the massive evolution of plant disease-resistance genes by retroduplication.</title>
        <authorList>
            <person name="Kim S."/>
            <person name="Park J."/>
            <person name="Yeom S.I."/>
            <person name="Kim Y.M."/>
            <person name="Seo E."/>
            <person name="Kim K.T."/>
            <person name="Kim M.S."/>
            <person name="Lee J.M."/>
            <person name="Cheong K."/>
            <person name="Shin H.S."/>
            <person name="Kim S.B."/>
            <person name="Han K."/>
            <person name="Lee J."/>
            <person name="Park M."/>
            <person name="Lee H.A."/>
            <person name="Lee H.Y."/>
            <person name="Lee Y."/>
            <person name="Oh S."/>
            <person name="Lee J.H."/>
            <person name="Choi E."/>
            <person name="Choi E."/>
            <person name="Lee S.E."/>
            <person name="Jeon J."/>
            <person name="Kim H."/>
            <person name="Choi G."/>
            <person name="Song H."/>
            <person name="Lee J."/>
            <person name="Lee S.C."/>
            <person name="Kwon J.K."/>
            <person name="Lee H.Y."/>
            <person name="Koo N."/>
            <person name="Hong Y."/>
            <person name="Kim R.W."/>
            <person name="Kang W.H."/>
            <person name="Huh J.H."/>
            <person name="Kang B.C."/>
            <person name="Yang T.J."/>
            <person name="Lee Y.H."/>
            <person name="Bennetzen J.L."/>
            <person name="Choi D."/>
        </authorList>
    </citation>
    <scope>NUCLEOTIDE SEQUENCE [LARGE SCALE GENOMIC DNA]</scope>
    <source>
        <strain evidence="2">cv. CM334</strain>
    </source>
</reference>
<proteinExistence type="predicted"/>
<evidence type="ECO:0000313" key="2">
    <source>
        <dbReference type="Proteomes" id="UP000222542"/>
    </source>
</evidence>
<dbReference type="AlphaFoldDB" id="A0A2G2ZWK3"/>
<dbReference type="Gramene" id="PHT86335">
    <property type="protein sequence ID" value="PHT86335"/>
    <property type="gene ID" value="T459_08441"/>
</dbReference>
<dbReference type="InterPro" id="IPR011990">
    <property type="entry name" value="TPR-like_helical_dom_sf"/>
</dbReference>
<keyword evidence="2" id="KW-1185">Reference proteome</keyword>
<organism evidence="1 2">
    <name type="scientific">Capsicum annuum</name>
    <name type="common">Capsicum pepper</name>
    <dbReference type="NCBI Taxonomy" id="4072"/>
    <lineage>
        <taxon>Eukaryota</taxon>
        <taxon>Viridiplantae</taxon>
        <taxon>Streptophyta</taxon>
        <taxon>Embryophyta</taxon>
        <taxon>Tracheophyta</taxon>
        <taxon>Spermatophyta</taxon>
        <taxon>Magnoliopsida</taxon>
        <taxon>eudicotyledons</taxon>
        <taxon>Gunneridae</taxon>
        <taxon>Pentapetalae</taxon>
        <taxon>asterids</taxon>
        <taxon>lamiids</taxon>
        <taxon>Solanales</taxon>
        <taxon>Solanaceae</taxon>
        <taxon>Solanoideae</taxon>
        <taxon>Capsiceae</taxon>
        <taxon>Capsicum</taxon>
    </lineage>
</organism>
<dbReference type="Gene3D" id="1.25.40.10">
    <property type="entry name" value="Tetratricopeptide repeat domain"/>
    <property type="match status" value="1"/>
</dbReference>
<protein>
    <submittedName>
        <fullName evidence="1">Uncharacterized protein</fullName>
    </submittedName>
</protein>
<accession>A0A2G2ZWK3</accession>
<dbReference type="STRING" id="4072.A0A2G2ZWK3"/>
<dbReference type="Proteomes" id="UP000222542">
    <property type="component" value="Unassembled WGS sequence"/>
</dbReference>
<gene>
    <name evidence="1" type="ORF">T459_08441</name>
</gene>
<evidence type="ECO:0000313" key="1">
    <source>
        <dbReference type="EMBL" id="PHT86335.1"/>
    </source>
</evidence>